<dbReference type="InterPro" id="IPR029063">
    <property type="entry name" value="SAM-dependent_MTases_sf"/>
</dbReference>
<evidence type="ECO:0000313" key="2">
    <source>
        <dbReference type="Proteomes" id="UP000596311"/>
    </source>
</evidence>
<gene>
    <name evidence="1" type="ORF">G9U55_27360</name>
</gene>
<dbReference type="Proteomes" id="UP000596311">
    <property type="component" value="Chromosome"/>
</dbReference>
<evidence type="ECO:0000313" key="1">
    <source>
        <dbReference type="EMBL" id="QRF00729.1"/>
    </source>
</evidence>
<accession>A0ABX7E7D8</accession>
<sequence>MQLLRALSAPGLLEERAPGTFAGTAVVLPHAGERTREEFAEVCRRAGLALTSVIPLPEAAPYHLIEAVAG</sequence>
<name>A0ABX7E7D8_9ACTN</name>
<dbReference type="EMBL" id="CP049945">
    <property type="protein sequence ID" value="QRF00729.1"/>
    <property type="molecule type" value="Genomic_DNA"/>
</dbReference>
<proteinExistence type="predicted"/>
<reference evidence="1 2" key="1">
    <citation type="submission" date="2020-03" db="EMBL/GenBank/DDBJ databases">
        <title>Genome mining and metabolic profiling illuminate the polycyclic tetramate macrolactams from Streptomyces koyangensis SCSIO 5802.</title>
        <authorList>
            <person name="Ding W."/>
        </authorList>
    </citation>
    <scope>NUCLEOTIDE SEQUENCE [LARGE SCALE GENOMIC DNA]</scope>
    <source>
        <strain evidence="1 2">SCSIO 5802</strain>
    </source>
</reference>
<organism evidence="1 2">
    <name type="scientific">Streptomyces koyangensis</name>
    <dbReference type="NCBI Taxonomy" id="188770"/>
    <lineage>
        <taxon>Bacteria</taxon>
        <taxon>Bacillati</taxon>
        <taxon>Actinomycetota</taxon>
        <taxon>Actinomycetes</taxon>
        <taxon>Kitasatosporales</taxon>
        <taxon>Streptomycetaceae</taxon>
        <taxon>Streptomyces</taxon>
        <taxon>Streptomyces aurantiacus group</taxon>
    </lineage>
</organism>
<protein>
    <submittedName>
        <fullName evidence="1">Uncharacterized protein</fullName>
    </submittedName>
</protein>
<keyword evidence="2" id="KW-1185">Reference proteome</keyword>
<dbReference type="Gene3D" id="3.40.50.150">
    <property type="entry name" value="Vaccinia Virus protein VP39"/>
    <property type="match status" value="1"/>
</dbReference>